<feature type="compositionally biased region" description="Polar residues" evidence="1">
    <location>
        <begin position="15"/>
        <end position="25"/>
    </location>
</feature>
<accession>A0A6J1MWU0</accession>
<evidence type="ECO:0000313" key="4">
    <source>
        <dbReference type="RefSeq" id="XP_023937407.2"/>
    </source>
</evidence>
<dbReference type="RefSeq" id="XP_052742020.1">
    <property type="nucleotide sequence ID" value="XM_052886060.1"/>
</dbReference>
<feature type="region of interest" description="Disordered" evidence="1">
    <location>
        <begin position="1842"/>
        <end position="1916"/>
    </location>
</feature>
<feature type="region of interest" description="Disordered" evidence="1">
    <location>
        <begin position="10"/>
        <end position="34"/>
    </location>
</feature>
<evidence type="ECO:0000256" key="1">
    <source>
        <dbReference type="SAM" id="MobiDB-lite"/>
    </source>
</evidence>
<dbReference type="Proteomes" id="UP001652582">
    <property type="component" value="Chromosome 2"/>
</dbReference>
<sequence>MEYNEIEITLIPEGQENSNSNTAQELSDVYEGSNEPASISIATELCQEEPQSDDQDEMAEITKNEKSEHNTDLDKFKRRLIRVIARFMRNGEEPSERFWEDLTKQTDCNSKLLWDRMRALTIKKLRKLFIAEDTIDNITKIAQLTITDWLMFDLVVAHEPIDIIAQDLLDELEETPKILEDLFVTVVIYNIENLKGDELTRAWFQATKHYNGTKRKCSPILLQRRWYQLKARVREKFYQFWFRYRGSQNNLGEANQFKPSQLEMEIAKHFKYIITGRLPTWEALIEEQRVSLREDFERLQLDKRRIFRKETGPDLEVIEPHVETIDLEQFTDSEDSKDSTSVREPKQIVNLGIVKTEKIDEISDDDDVHILESMHIPLETNDNPESDSDLVDSNADVDLREEIPAADGTFDDTSTNSKQLSSVEAVENYPANTPHTDHAYILQSQKNTEVGVQDDNEILPVIVANTLKDCDMIMPKISSVSSAAIEDEERADDAVNNEVNDILKSVSENISSKNIFDVLPSPLRTYNTLSGNSNNRETPDLLVKQIIQDEINFKNYESHTSLKNKEDKLLHSFNEVPNDVNILDGIELEDDGIEYIDEDDDTAEDLPKTIKEEIEDVDCTNSPTIDLKLLLTPLVYTKKLDDMDIFRLIDFNSVKDKRIIENCDNDSKPVDKKSVKMEEISQERQSAFASDEFSDSASEYYSEVDDGPEVISLSSWLLRKPKNLSYNPIQLCKNPDFNTRLKRLSAGFFSSERNRHLLKECKPLTIDLHKSFEVKLCNNTLYLKGTTSTQNTTAGLEKNNEAIPIQSLINNVMNDILGPAPSSAEQLLNHQPVPHSQSTERKKVITLPDKDQMRLINEKLLTAEVTPIQASNKRPPVNIVPREYNRPVQSNTTDVISKATDFRKKLSTVICDDSYSTSISNQINLTTDSVIELTQYSKLNIISTGTVNKNSDPANLNQSYNINNNTKIINTNKSLNSLKTGYKALKRNLLNEQQKTGKKRVVVNHVELSWNPKRQKCMIPEDRLLTCDTVDKILNICKGEVEPSLTPSKSQKKINKALTRKALREKTKEERNFKDVALAKKVREINNDVSLIPNNNEVPFVSEPVPSDNLSTHASFDNLEKPSENVRIKTTVKMGKRQIYCCWAREKIVKLSESKKCLKKHNCPRPLCNCCCRIELVEKMTEIREGNNKPYQKEQTNQTVKETVTQPLIVTVSSAQNCNMMQNPTLTTRKVSVGVNTDYDMDFETSFAANLAKYKSDSTVSNDNYSASSIKISYPNYINQSHGQTQTLVNLMVLEKTANESNRSYNDYLKDKNVPVFIKKNNLSLSLNENNLINPKKNTMVLDINKPVFSITHSNSSNVIKNKNILIKNKAKIIHDKNNPPPLEFHKTPYLANLTSVRSDLLAENSDTSNIKKSDKVLFLTNDKMKNTFSRMPICLGKNKILLCSFASVDSKNQSNIGNISNNTNNNPISDDVAPLVALPDGVRIILLPNKELAVSIDPGIELDSKQLAYLPALMSSIQKQLAETNVINNVIKSNLDPLKNTDDSKDQDVTIVNSCNDMKLDDKKQADDENINSPVTLTCNEQVVYSTDNSTEIDCIKNNKDDCDNKDKDGRALDNSNVIDLIDNSDVNKKTILSDLMEMSGISAEDANVTQSPPKRKSESSPSPISEKLQSMVFNHNRKNLNMNNPLYENPVVQMALSRCPELCIIFSYQELRYASENNAQFYKMDIETGVIVPIEVVIKKQTPGHVSKQHGVSSKTVIDLTDDPGEDEIMNIEEQNAAQNDQAVPVKLYSSLKPNILRRQSLLLNSVSSAVNTAEPKKKKMIRVIKLKYKRKQPLTCVESINLDSDDDEPKEDASVDTSSEAIPEKTKSDDDSESDDEPLAFKAKRIKHSLVPNHSEEPNESLNRITENEDQKGVVDTQNVENVTGEVKEVPECATIDANFENLNDDCVNSTPLLEPVELGPLTFDDNVHESSEEDCILGV</sequence>
<gene>
    <name evidence="3 4 5 6 7" type="primary">LOC112045461</name>
</gene>
<dbReference type="KEGG" id="bany:112045461"/>
<dbReference type="OrthoDB" id="7492362at2759"/>
<evidence type="ECO:0000313" key="3">
    <source>
        <dbReference type="RefSeq" id="XP_023937406.2"/>
    </source>
</evidence>
<protein>
    <submittedName>
        <fullName evidence="3 4">Uncharacterized protein LOC112045461 isoform X1</fullName>
    </submittedName>
</protein>
<dbReference type="RefSeq" id="XP_023937408.2">
    <property type="nucleotide sequence ID" value="XM_024081640.2"/>
</dbReference>
<proteinExistence type="predicted"/>
<keyword evidence="2" id="KW-1185">Reference proteome</keyword>
<dbReference type="RefSeq" id="XP_023937407.2">
    <property type="nucleotide sequence ID" value="XM_024081639.2"/>
</dbReference>
<dbReference type="RefSeq" id="XP_023937406.2">
    <property type="nucleotide sequence ID" value="XM_024081638.2"/>
</dbReference>
<organism evidence="2 4">
    <name type="scientific">Bicyclus anynana</name>
    <name type="common">Squinting bush brown butterfly</name>
    <dbReference type="NCBI Taxonomy" id="110368"/>
    <lineage>
        <taxon>Eukaryota</taxon>
        <taxon>Metazoa</taxon>
        <taxon>Ecdysozoa</taxon>
        <taxon>Arthropoda</taxon>
        <taxon>Hexapoda</taxon>
        <taxon>Insecta</taxon>
        <taxon>Pterygota</taxon>
        <taxon>Neoptera</taxon>
        <taxon>Endopterygota</taxon>
        <taxon>Lepidoptera</taxon>
        <taxon>Glossata</taxon>
        <taxon>Ditrysia</taxon>
        <taxon>Papilionoidea</taxon>
        <taxon>Nymphalidae</taxon>
        <taxon>Satyrinae</taxon>
        <taxon>Satyrini</taxon>
        <taxon>Mycalesina</taxon>
        <taxon>Bicyclus</taxon>
    </lineage>
</organism>
<dbReference type="RefSeq" id="XP_052742035.1">
    <property type="nucleotide sequence ID" value="XM_052886075.1"/>
</dbReference>
<evidence type="ECO:0000313" key="2">
    <source>
        <dbReference type="Proteomes" id="UP001652582"/>
    </source>
</evidence>
<dbReference type="GeneID" id="112045461"/>
<evidence type="ECO:0000313" key="5">
    <source>
        <dbReference type="RefSeq" id="XP_023937408.2"/>
    </source>
</evidence>
<evidence type="ECO:0000313" key="6">
    <source>
        <dbReference type="RefSeq" id="XP_052742020.1"/>
    </source>
</evidence>
<evidence type="ECO:0000313" key="7">
    <source>
        <dbReference type="RefSeq" id="XP_052742035.1"/>
    </source>
</evidence>
<feature type="region of interest" description="Disordered" evidence="1">
    <location>
        <begin position="1645"/>
        <end position="1668"/>
    </location>
</feature>
<name>A0A6J1MWU0_BICAN</name>
<reference evidence="2 3" key="1">
    <citation type="submission" date="2025-05" db="UniProtKB">
        <authorList>
            <consortium name="RefSeq"/>
        </authorList>
    </citation>
    <scope>NUCLEOTIDE SEQUENCE [LARGE SCALE GENOMIC DNA]</scope>
</reference>